<name>A0A1X2I5Z3_9FUNG</name>
<evidence type="ECO:0000313" key="2">
    <source>
        <dbReference type="Proteomes" id="UP000193560"/>
    </source>
</evidence>
<sequence length="177" mass="20681">MNIITNCIKGFHLNSRLSNHGHCRKSAFFGEYGVVQQKRKINLNCLQFFIYPIFSTFQKMIDPLGTNGGWVDRKGLLKVWLLMEQYSLFSSFCNIIRDSLAFNWLQFGNFVFSIIPHVKINKNKKSTHSIQCNKCSVVMVTMGTQMRLIHMNNKAGIGPRFILNETWTVNHDFPRWW</sequence>
<accession>A0A1X2I5Z3</accession>
<dbReference type="Proteomes" id="UP000193560">
    <property type="component" value="Unassembled WGS sequence"/>
</dbReference>
<gene>
    <name evidence="1" type="ORF">BCR42DRAFT_423397</name>
</gene>
<evidence type="ECO:0000313" key="1">
    <source>
        <dbReference type="EMBL" id="ORZ09941.1"/>
    </source>
</evidence>
<keyword evidence="2" id="KW-1185">Reference proteome</keyword>
<protein>
    <submittedName>
        <fullName evidence="1">Uncharacterized protein</fullName>
    </submittedName>
</protein>
<dbReference type="EMBL" id="MCGE01000026">
    <property type="protein sequence ID" value="ORZ09941.1"/>
    <property type="molecule type" value="Genomic_DNA"/>
</dbReference>
<organism evidence="1 2">
    <name type="scientific">Absidia repens</name>
    <dbReference type="NCBI Taxonomy" id="90262"/>
    <lineage>
        <taxon>Eukaryota</taxon>
        <taxon>Fungi</taxon>
        <taxon>Fungi incertae sedis</taxon>
        <taxon>Mucoromycota</taxon>
        <taxon>Mucoromycotina</taxon>
        <taxon>Mucoromycetes</taxon>
        <taxon>Mucorales</taxon>
        <taxon>Cunninghamellaceae</taxon>
        <taxon>Absidia</taxon>
    </lineage>
</organism>
<comment type="caution">
    <text evidence="1">The sequence shown here is derived from an EMBL/GenBank/DDBJ whole genome shotgun (WGS) entry which is preliminary data.</text>
</comment>
<reference evidence="1 2" key="1">
    <citation type="submission" date="2016-07" db="EMBL/GenBank/DDBJ databases">
        <title>Pervasive Adenine N6-methylation of Active Genes in Fungi.</title>
        <authorList>
            <consortium name="DOE Joint Genome Institute"/>
            <person name="Mondo S.J."/>
            <person name="Dannebaum R.O."/>
            <person name="Kuo R.C."/>
            <person name="Labutti K."/>
            <person name="Haridas S."/>
            <person name="Kuo A."/>
            <person name="Salamov A."/>
            <person name="Ahrendt S.R."/>
            <person name="Lipzen A."/>
            <person name="Sullivan W."/>
            <person name="Andreopoulos W.B."/>
            <person name="Clum A."/>
            <person name="Lindquist E."/>
            <person name="Daum C."/>
            <person name="Ramamoorthy G.K."/>
            <person name="Gryganskyi A."/>
            <person name="Culley D."/>
            <person name="Magnuson J.K."/>
            <person name="James T.Y."/>
            <person name="O'Malley M.A."/>
            <person name="Stajich J.E."/>
            <person name="Spatafora J.W."/>
            <person name="Visel A."/>
            <person name="Grigoriev I.V."/>
        </authorList>
    </citation>
    <scope>NUCLEOTIDE SEQUENCE [LARGE SCALE GENOMIC DNA]</scope>
    <source>
        <strain evidence="1 2">NRRL 1336</strain>
    </source>
</reference>
<dbReference type="AlphaFoldDB" id="A0A1X2I5Z3"/>
<proteinExistence type="predicted"/>